<dbReference type="SUPFAM" id="SSF51735">
    <property type="entry name" value="NAD(P)-binding Rossmann-fold domains"/>
    <property type="match status" value="1"/>
</dbReference>
<comment type="caution">
    <text evidence="5">The sequence shown here is derived from an EMBL/GenBank/DDBJ whole genome shotgun (WGS) entry which is preliminary data.</text>
</comment>
<sequence length="450" mass="48539">MTHPRLSAARLPAWLAADLPRADVGIVHIGLGAFHRAHQAVLTQEAMLVEPGPWGICAVARRNGRLVDALVEQDHLFTVTERGAADDRLRVVGSVREALLAVEQPDRLATVLSEPGTRVVTLTVTESGYRHDPATGRLRADDPDVAADLAGGPPCTPVGQLVGGLRRRRDRGHPGLTVVSCDNLPDNGRLVGRLVREFCARRGEHDLVEWVDEHVRFPSSVVDQIVPATTDADLARVAEALGLEDRAAVVGEPHRRWVVEDDFTAGRPAWDAVGVELVADIGPHQAAKLRLVNGTHSALAHLGLLAGCTTTADALACPAIAHFAERLLSTETGPSLRRFGLEPDEREVGALLTRLANPRIAHRLDQIAADAPRKLPQRLLDPAVDLLVAGVEPRLICLAVAGFLHQQDFPVLALPLPLRESRVFRALVADAVRRIDQDGVVATLHRIGRS</sequence>
<reference evidence="5 6" key="1">
    <citation type="submission" date="2018-03" db="EMBL/GenBank/DDBJ databases">
        <title>Genomic Encyclopedia of Type Strains, Phase III (KMG-III): the genomes of soil and plant-associated and newly described type strains.</title>
        <authorList>
            <person name="Whitman W."/>
        </authorList>
    </citation>
    <scope>NUCLEOTIDE SEQUENCE [LARGE SCALE GENOMIC DNA]</scope>
    <source>
        <strain evidence="5 6">CGMCC 4.7097</strain>
    </source>
</reference>
<feature type="domain" description="Mannitol dehydrogenase C-terminal" evidence="4">
    <location>
        <begin position="280"/>
        <end position="405"/>
    </location>
</feature>
<evidence type="ECO:0000259" key="4">
    <source>
        <dbReference type="Pfam" id="PF08125"/>
    </source>
</evidence>
<keyword evidence="6" id="KW-1185">Reference proteome</keyword>
<accession>A0A2P8HAB9</accession>
<dbReference type="EMBL" id="PYAX01000032">
    <property type="protein sequence ID" value="PSL43167.1"/>
    <property type="molecule type" value="Genomic_DNA"/>
</dbReference>
<feature type="domain" description="Mannitol dehydrogenase N-terminal" evidence="3">
    <location>
        <begin position="25"/>
        <end position="271"/>
    </location>
</feature>
<dbReference type="PANTHER" id="PTHR43362">
    <property type="entry name" value="MANNITOL DEHYDROGENASE DSF1-RELATED"/>
    <property type="match status" value="1"/>
</dbReference>
<dbReference type="InterPro" id="IPR013131">
    <property type="entry name" value="Mannitol_DH_N"/>
</dbReference>
<dbReference type="InterPro" id="IPR013328">
    <property type="entry name" value="6PGD_dom2"/>
</dbReference>
<dbReference type="InterPro" id="IPR008927">
    <property type="entry name" value="6-PGluconate_DH-like_C_sf"/>
</dbReference>
<dbReference type="GO" id="GO:0008926">
    <property type="term" value="F:mannitol-1-phosphate 5-dehydrogenase activity"/>
    <property type="evidence" value="ECO:0007669"/>
    <property type="project" value="UniProtKB-EC"/>
</dbReference>
<dbReference type="SUPFAM" id="SSF48179">
    <property type="entry name" value="6-phosphogluconate dehydrogenase C-terminal domain-like"/>
    <property type="match status" value="1"/>
</dbReference>
<evidence type="ECO:0000256" key="2">
    <source>
        <dbReference type="ARBA" id="ARBA00048615"/>
    </source>
</evidence>
<evidence type="ECO:0000313" key="5">
    <source>
        <dbReference type="EMBL" id="PSL43167.1"/>
    </source>
</evidence>
<dbReference type="PRINTS" id="PR00084">
    <property type="entry name" value="MTLDHDRGNASE"/>
</dbReference>
<dbReference type="Pfam" id="PF01232">
    <property type="entry name" value="Mannitol_dh"/>
    <property type="match status" value="1"/>
</dbReference>
<dbReference type="InterPro" id="IPR050988">
    <property type="entry name" value="Mannitol_DH/Oxidoreductase"/>
</dbReference>
<gene>
    <name evidence="5" type="ORF">B0I31_13220</name>
</gene>
<dbReference type="PANTHER" id="PTHR43362:SF1">
    <property type="entry name" value="MANNITOL DEHYDROGENASE 2-RELATED"/>
    <property type="match status" value="1"/>
</dbReference>
<dbReference type="RefSeq" id="WP_181320779.1">
    <property type="nucleotide sequence ID" value="NZ_PYAX01000032.1"/>
</dbReference>
<keyword evidence="1" id="KW-0560">Oxidoreductase</keyword>
<evidence type="ECO:0000313" key="6">
    <source>
        <dbReference type="Proteomes" id="UP000241118"/>
    </source>
</evidence>
<dbReference type="Gene3D" id="3.40.50.720">
    <property type="entry name" value="NAD(P)-binding Rossmann-like Domain"/>
    <property type="match status" value="1"/>
</dbReference>
<dbReference type="Pfam" id="PF08125">
    <property type="entry name" value="Mannitol_dh_C"/>
    <property type="match status" value="1"/>
</dbReference>
<dbReference type="Proteomes" id="UP000241118">
    <property type="component" value="Unassembled WGS sequence"/>
</dbReference>
<dbReference type="Gene3D" id="1.10.1040.10">
    <property type="entry name" value="N-(1-d-carboxylethyl)-l-norvaline Dehydrogenase, domain 2"/>
    <property type="match status" value="1"/>
</dbReference>
<organism evidence="5 6">
    <name type="scientific">Saccharothrix carnea</name>
    <dbReference type="NCBI Taxonomy" id="1280637"/>
    <lineage>
        <taxon>Bacteria</taxon>
        <taxon>Bacillati</taxon>
        <taxon>Actinomycetota</taxon>
        <taxon>Actinomycetes</taxon>
        <taxon>Pseudonocardiales</taxon>
        <taxon>Pseudonocardiaceae</taxon>
        <taxon>Saccharothrix</taxon>
    </lineage>
</organism>
<evidence type="ECO:0000259" key="3">
    <source>
        <dbReference type="Pfam" id="PF01232"/>
    </source>
</evidence>
<proteinExistence type="predicted"/>
<dbReference type="InterPro" id="IPR000669">
    <property type="entry name" value="Mannitol_DH"/>
</dbReference>
<dbReference type="InterPro" id="IPR013118">
    <property type="entry name" value="Mannitol_DH_C"/>
</dbReference>
<dbReference type="AlphaFoldDB" id="A0A2P8HAB9"/>
<evidence type="ECO:0000256" key="1">
    <source>
        <dbReference type="ARBA" id="ARBA00023002"/>
    </source>
</evidence>
<protein>
    <submittedName>
        <fullName evidence="5">Fructuronate reductase</fullName>
    </submittedName>
</protein>
<comment type="catalytic activity">
    <reaction evidence="2">
        <text>D-mannitol 1-phosphate + NAD(+) = beta-D-fructose 6-phosphate + NADH + H(+)</text>
        <dbReference type="Rhea" id="RHEA:19661"/>
        <dbReference type="ChEBI" id="CHEBI:15378"/>
        <dbReference type="ChEBI" id="CHEBI:57540"/>
        <dbReference type="ChEBI" id="CHEBI:57634"/>
        <dbReference type="ChEBI" id="CHEBI:57945"/>
        <dbReference type="ChEBI" id="CHEBI:61381"/>
        <dbReference type="EC" id="1.1.1.17"/>
    </reaction>
</comment>
<dbReference type="InterPro" id="IPR036291">
    <property type="entry name" value="NAD(P)-bd_dom_sf"/>
</dbReference>
<name>A0A2P8HAB9_SACCR</name>